<proteinExistence type="predicted"/>
<name>A0ABY9T599_BREBE</name>
<evidence type="ECO:0000313" key="2">
    <source>
        <dbReference type="Proteomes" id="UP001256827"/>
    </source>
</evidence>
<evidence type="ECO:0000313" key="1">
    <source>
        <dbReference type="EMBL" id="WNC13573.1"/>
    </source>
</evidence>
<keyword evidence="2" id="KW-1185">Reference proteome</keyword>
<organism evidence="1 2">
    <name type="scientific">Brevibacillus brevis</name>
    <name type="common">Bacillus brevis</name>
    <dbReference type="NCBI Taxonomy" id="1393"/>
    <lineage>
        <taxon>Bacteria</taxon>
        <taxon>Bacillati</taxon>
        <taxon>Bacillota</taxon>
        <taxon>Bacilli</taxon>
        <taxon>Bacillales</taxon>
        <taxon>Paenibacillaceae</taxon>
        <taxon>Brevibacillus</taxon>
    </lineage>
</organism>
<dbReference type="EMBL" id="CP134050">
    <property type="protein sequence ID" value="WNC13573.1"/>
    <property type="molecule type" value="Genomic_DNA"/>
</dbReference>
<sequence>MKPLLMDWKDLRFGIEIEFVGGKPESVELLPGWTMAFDERQMDDTGEESGGELQTPPIQWKDRAQIREMLRRLLATGARANWNCGLHVHVGLEFWGEEAIPDFIEAALLHQDSVKYLLQTSEDRLVYCPPVTPEMRDRFISAPGEAALLRRGRPQSHRCGINLAAWFDHKTVEIRYANGTLHYDEVMTTIEFCLRFVAAIGTKRTLSNNPGQLAMEIGAPLTGYPPPIPAPRWYRERLWLENMLVPILTPFANSLVPDSEILQILPRPDGLLVAIEDTDGKVVRYLFQLSANGWRVVGKHPDSCSTQI</sequence>
<protein>
    <submittedName>
        <fullName evidence="1">Amidoligase family protein</fullName>
    </submittedName>
</protein>
<dbReference type="Proteomes" id="UP001256827">
    <property type="component" value="Chromosome"/>
</dbReference>
<dbReference type="RefSeq" id="WP_310765117.1">
    <property type="nucleotide sequence ID" value="NZ_CP134050.1"/>
</dbReference>
<dbReference type="Pfam" id="PF12224">
    <property type="entry name" value="Amidoligase_2"/>
    <property type="match status" value="1"/>
</dbReference>
<dbReference type="InterPro" id="IPR022025">
    <property type="entry name" value="Amidoligase_2"/>
</dbReference>
<gene>
    <name evidence="1" type="ORF">RGB73_23195</name>
</gene>
<reference evidence="1 2" key="1">
    <citation type="submission" date="2023-09" db="EMBL/GenBank/DDBJ databases">
        <title>Complete Genome and Methylome dissection of Bacillus brevis NEB573 original source of BbsI restriction endonuclease.</title>
        <authorList>
            <person name="Fomenkov A."/>
            <person name="Roberts R.D."/>
        </authorList>
    </citation>
    <scope>NUCLEOTIDE SEQUENCE [LARGE SCALE GENOMIC DNA]</scope>
    <source>
        <strain evidence="1 2">NEB573</strain>
    </source>
</reference>
<accession>A0ABY9T599</accession>